<dbReference type="GO" id="GO:0003677">
    <property type="term" value="F:DNA binding"/>
    <property type="evidence" value="ECO:0007669"/>
    <property type="project" value="UniProtKB-KW"/>
</dbReference>
<evidence type="ECO:0000313" key="11">
    <source>
        <dbReference type="Proteomes" id="UP000053599"/>
    </source>
</evidence>
<evidence type="ECO:0000256" key="2">
    <source>
        <dbReference type="ARBA" id="ARBA00022723"/>
    </source>
</evidence>
<sequence>MSAAGRPLSSLKSERGRAFSCENCRKRKVKCDGKNPICSRCSVRGDHCQYGLPPTLSYTRALEHKVAELEARIRNLESTSQVHEATSHNTTDSREATCTNSRPESSGSPGIPPFKALQIDNGQLTFHGATSFFHLPRKPNHDAEPPPSMPLEPSSPIESGKDKLINSAWKERAFEQISITPEPMKSLLRDHWTWVSPLFNFVYRPAFTRDVKTQGPYYSPALHNTILAHSVRWAKADPAMAKSLEPYDGGAHFYRQAIATIFDDVRQGTGKIPDIQALLLLSAQAIGQGHRTQAWLYLGMAIRLVEDMGLNIDSRAYAVTARLTDEDVEIRNRLFWSCYAWEKLLCLYLGRQPVVLATHASPPSLLLDDSAEIEVWAPRGIEDYPPTQSHATSCFINMCSLSEILHRILIQMYDPFKSISEEAMMTYASGEEANLQRWWDELPDFLKMSIEDLPLHCPPSHIATLNAMYNMVRIQLHRPILCAAGVSETLKKNLEHHVIECSSSAVNILNIFDMYSRTFGTGHVQTALIYCVYTAASIFLLQVQAANQTSATAVSRLKYCINALESVQASFPIINTAIKLIEREVTRLNLDGDQPHSSSTEPLELPRLSSEDPTAYEWAAVGPDSFLLPQQWGDIVMGDQTDALYDDSFFLTADMHPSSYYSYPDST</sequence>
<dbReference type="InterPro" id="IPR007219">
    <property type="entry name" value="XnlR_reg_dom"/>
</dbReference>
<feature type="compositionally biased region" description="Polar residues" evidence="8">
    <location>
        <begin position="79"/>
        <end position="108"/>
    </location>
</feature>
<dbReference type="PROSITE" id="PS50048">
    <property type="entry name" value="ZN2_CY6_FUNGAL_2"/>
    <property type="match status" value="1"/>
</dbReference>
<dbReference type="Gene3D" id="4.10.240.10">
    <property type="entry name" value="Zn(2)-C6 fungal-type DNA-binding domain"/>
    <property type="match status" value="1"/>
</dbReference>
<name>A0A0D1YHQ8_9EURO</name>
<organism evidence="10 11">
    <name type="scientific">Exophiala sideris</name>
    <dbReference type="NCBI Taxonomy" id="1016849"/>
    <lineage>
        <taxon>Eukaryota</taxon>
        <taxon>Fungi</taxon>
        <taxon>Dikarya</taxon>
        <taxon>Ascomycota</taxon>
        <taxon>Pezizomycotina</taxon>
        <taxon>Eurotiomycetes</taxon>
        <taxon>Chaetothyriomycetidae</taxon>
        <taxon>Chaetothyriales</taxon>
        <taxon>Herpotrichiellaceae</taxon>
        <taxon>Exophiala</taxon>
    </lineage>
</organism>
<evidence type="ECO:0000256" key="7">
    <source>
        <dbReference type="ARBA" id="ARBA00023242"/>
    </source>
</evidence>
<protein>
    <recommendedName>
        <fullName evidence="9">Zn(2)-C6 fungal-type domain-containing protein</fullName>
    </recommendedName>
</protein>
<dbReference type="HOGENOM" id="CLU_007003_4_1_1"/>
<evidence type="ECO:0000256" key="8">
    <source>
        <dbReference type="SAM" id="MobiDB-lite"/>
    </source>
</evidence>
<keyword evidence="7" id="KW-0539">Nucleus</keyword>
<dbReference type="OrthoDB" id="4161332at2759"/>
<dbReference type="Proteomes" id="UP000053599">
    <property type="component" value="Unassembled WGS sequence"/>
</dbReference>
<dbReference type="STRING" id="1016849.A0A0D1YHQ8"/>
<keyword evidence="3" id="KW-0862">Zinc</keyword>
<dbReference type="GO" id="GO:0000981">
    <property type="term" value="F:DNA-binding transcription factor activity, RNA polymerase II-specific"/>
    <property type="evidence" value="ECO:0007669"/>
    <property type="project" value="InterPro"/>
</dbReference>
<feature type="domain" description="Zn(2)-C6 fungal-type" evidence="9">
    <location>
        <begin position="20"/>
        <end position="50"/>
    </location>
</feature>
<dbReference type="AlphaFoldDB" id="A0A0D1YHQ8"/>
<keyword evidence="2" id="KW-0479">Metal-binding</keyword>
<keyword evidence="4" id="KW-0805">Transcription regulation</keyword>
<dbReference type="InterPro" id="IPR001138">
    <property type="entry name" value="Zn2Cys6_DnaBD"/>
</dbReference>
<dbReference type="GO" id="GO:0005634">
    <property type="term" value="C:nucleus"/>
    <property type="evidence" value="ECO:0007669"/>
    <property type="project" value="UniProtKB-SubCell"/>
</dbReference>
<keyword evidence="6" id="KW-0804">Transcription</keyword>
<dbReference type="CDD" id="cd12148">
    <property type="entry name" value="fungal_TF_MHR"/>
    <property type="match status" value="1"/>
</dbReference>
<feature type="region of interest" description="Disordered" evidence="8">
    <location>
        <begin position="79"/>
        <end position="112"/>
    </location>
</feature>
<dbReference type="GO" id="GO:0008270">
    <property type="term" value="F:zinc ion binding"/>
    <property type="evidence" value="ECO:0007669"/>
    <property type="project" value="InterPro"/>
</dbReference>
<evidence type="ECO:0000256" key="5">
    <source>
        <dbReference type="ARBA" id="ARBA00023125"/>
    </source>
</evidence>
<dbReference type="CDD" id="cd00067">
    <property type="entry name" value="GAL4"/>
    <property type="match status" value="1"/>
</dbReference>
<accession>A0A0D1YHQ8</accession>
<dbReference type="Pfam" id="PF00172">
    <property type="entry name" value="Zn_clus"/>
    <property type="match status" value="1"/>
</dbReference>
<dbReference type="GO" id="GO:0006351">
    <property type="term" value="P:DNA-templated transcription"/>
    <property type="evidence" value="ECO:0007669"/>
    <property type="project" value="InterPro"/>
</dbReference>
<evidence type="ECO:0000256" key="1">
    <source>
        <dbReference type="ARBA" id="ARBA00004123"/>
    </source>
</evidence>
<dbReference type="EMBL" id="KN846952">
    <property type="protein sequence ID" value="KIV82397.1"/>
    <property type="molecule type" value="Genomic_DNA"/>
</dbReference>
<dbReference type="SMART" id="SM00066">
    <property type="entry name" value="GAL4"/>
    <property type="match status" value="1"/>
</dbReference>
<feature type="region of interest" description="Disordered" evidence="8">
    <location>
        <begin position="136"/>
        <end position="158"/>
    </location>
</feature>
<proteinExistence type="predicted"/>
<gene>
    <name evidence="10" type="ORF">PV11_04514</name>
</gene>
<comment type="subcellular location">
    <subcellularLocation>
        <location evidence="1">Nucleus</location>
    </subcellularLocation>
</comment>
<dbReference type="Pfam" id="PF04082">
    <property type="entry name" value="Fungal_trans"/>
    <property type="match status" value="1"/>
</dbReference>
<dbReference type="InterPro" id="IPR051615">
    <property type="entry name" value="Transcr_Regulatory_Elem"/>
</dbReference>
<evidence type="ECO:0000256" key="6">
    <source>
        <dbReference type="ARBA" id="ARBA00023163"/>
    </source>
</evidence>
<keyword evidence="5" id="KW-0238">DNA-binding</keyword>
<reference evidence="10 11" key="1">
    <citation type="submission" date="2015-01" db="EMBL/GenBank/DDBJ databases">
        <title>The Genome Sequence of Exophiala sideris CBS121828.</title>
        <authorList>
            <consortium name="The Broad Institute Genomics Platform"/>
            <person name="Cuomo C."/>
            <person name="de Hoog S."/>
            <person name="Gorbushina A."/>
            <person name="Stielow B."/>
            <person name="Teixiera M."/>
            <person name="Abouelleil A."/>
            <person name="Chapman S.B."/>
            <person name="Priest M."/>
            <person name="Young S.K."/>
            <person name="Wortman J."/>
            <person name="Nusbaum C."/>
            <person name="Birren B."/>
        </authorList>
    </citation>
    <scope>NUCLEOTIDE SEQUENCE [LARGE SCALE GENOMIC DNA]</scope>
    <source>
        <strain evidence="10 11">CBS 121828</strain>
    </source>
</reference>
<dbReference type="InterPro" id="IPR036864">
    <property type="entry name" value="Zn2-C6_fun-type_DNA-bd_sf"/>
</dbReference>
<evidence type="ECO:0000313" key="10">
    <source>
        <dbReference type="EMBL" id="KIV82397.1"/>
    </source>
</evidence>
<dbReference type="PANTHER" id="PTHR31313">
    <property type="entry name" value="TY1 ENHANCER ACTIVATOR"/>
    <property type="match status" value="1"/>
</dbReference>
<evidence type="ECO:0000256" key="3">
    <source>
        <dbReference type="ARBA" id="ARBA00022833"/>
    </source>
</evidence>
<dbReference type="SUPFAM" id="SSF57701">
    <property type="entry name" value="Zn2/Cys6 DNA-binding domain"/>
    <property type="match status" value="1"/>
</dbReference>
<dbReference type="PANTHER" id="PTHR31313:SF85">
    <property type="entry name" value="ZN(II)2CYS6 TRANSCRIPTION FACTOR (EUROFUNG)"/>
    <property type="match status" value="1"/>
</dbReference>
<dbReference type="SMART" id="SM00906">
    <property type="entry name" value="Fungal_trans"/>
    <property type="match status" value="1"/>
</dbReference>
<evidence type="ECO:0000259" key="9">
    <source>
        <dbReference type="PROSITE" id="PS50048"/>
    </source>
</evidence>
<dbReference type="PROSITE" id="PS00463">
    <property type="entry name" value="ZN2_CY6_FUNGAL_1"/>
    <property type="match status" value="1"/>
</dbReference>
<evidence type="ECO:0000256" key="4">
    <source>
        <dbReference type="ARBA" id="ARBA00023015"/>
    </source>
</evidence>